<proteinExistence type="inferred from homology"/>
<dbReference type="Gene3D" id="3.60.10.10">
    <property type="entry name" value="Endonuclease/exonuclease/phosphatase"/>
    <property type="match status" value="1"/>
</dbReference>
<feature type="region of interest" description="Disordered" evidence="6">
    <location>
        <begin position="686"/>
        <end position="712"/>
    </location>
</feature>
<keyword evidence="4 5" id="KW-0175">Coiled coil</keyword>
<comment type="similarity">
    <text evidence="2">Belongs to the CCDC85 family.</text>
</comment>
<keyword evidence="3" id="KW-0965">Cell junction</keyword>
<evidence type="ECO:0000256" key="1">
    <source>
        <dbReference type="ARBA" id="ARBA00004536"/>
    </source>
</evidence>
<sequence length="1143" mass="126039">MRTINFGWRCIRGQATDHGHLQLQRIWADLVGPRACKPRSYREAPPTKKPVNTSPGQRVDGRPKPASIMTVQQKGGRISQGLKGDPFRGDISATLSPTERRTPSHEVPQSKPHRGRCGADRGRGSTATLHIATYNTRTLALQDDLDHLQEKLEDFKWNVIGLCETKRKGEGLMELSDGTWIYDAGKTEESPETKGMAFLVRKNFKDYIEGFCKHSDRVISCKASQVKNLLCNFRSVEQCNTELQVRILKGFVMEWEPHRPSAPGTPSSMSSGNSGGSSARAEKTPNFKQLSPSPSVAALSKVPDAELRMKGPDELVRLLRRVEVDYKSLLGEHGNVVKDVNRRLQIFVLETRGLKENVHKLQEDNQELRDLCCFLDDDRQKGRKLAREWQRFGRYTASVMRSEVAVYQEKLKELEERQSELITENMDLKELCLYLDQERLRITGDRDEGDGSSNGTITGPENGLGSPPVVETNGSITPTPGSSNGNYPTTPSSTASYIKELELKIQRLEEEKKHLSKKINGGSIDDATKTHLSFDGTLNNDGLINTHQNTSAPTGVRGPLRKSPVASKPEAVVHAMKVLEVHEELEKSATEEDLDAPEKAIVREMCNVVWRKLGDVGDVGNLNESSDSILDPPFLTQSLGNASQPVTPSPVGPTPSFSQGQAHSYSLAQPQPQMASTPLATAPLRTVQNPQNSDNLNQSSLHNDTHLKPMQQAGDRNPVLRHTLEQPYQAGLNNQQQRQQSLYYLNQQQQHQQHQQHHALGQGLSGPQNANSTPPHYHEASSKPVLQNLFPPTSFAPVQSNHNQNHRPPPLSLPHHISNSSGGSSAFSSAKDIQQRPPSSPTKSLSDHLPFSHPNFQHHFSHPSHQQQLTSMPAVSASHRQGDQRPHIPQGQPPQLQTASQGQHQISQAPHRSLSSSSSNAPLRFQQNQQHHQQQQDNPIGISHQPAPVRLLGAPGNRGRSAETVDKSRTGGQGSNYQRSGPGGPPHPQHSVSYRNVGSNLISHNQPKPRGPDDALPYEKRGMLSDRDPGPRNPSSLDSSPYGHMAYTQDGLKPTGFRAYPPQPSLLPSQSAPTWGMGPRPTNATDRAGLNPGQPPPPNSHRGNPSFIQPNIAAPPVQSKGVHGKKIQEQEWRQTYLDDSDTL</sequence>
<dbReference type="GO" id="GO:0005912">
    <property type="term" value="C:adherens junction"/>
    <property type="evidence" value="ECO:0007669"/>
    <property type="project" value="UniProtKB-SubCell"/>
</dbReference>
<feature type="coiled-coil region" evidence="5">
    <location>
        <begin position="397"/>
        <end position="431"/>
    </location>
</feature>
<evidence type="ECO:0000256" key="3">
    <source>
        <dbReference type="ARBA" id="ARBA00022949"/>
    </source>
</evidence>
<feature type="region of interest" description="Disordered" evidence="6">
    <location>
        <begin position="258"/>
        <end position="295"/>
    </location>
</feature>
<feature type="compositionally biased region" description="Polar residues" evidence="6">
    <location>
        <begin position="893"/>
        <end position="910"/>
    </location>
</feature>
<accession>A0AAE1AAC5</accession>
<evidence type="ECO:0008006" key="9">
    <source>
        <dbReference type="Google" id="ProtNLM"/>
    </source>
</evidence>
<evidence type="ECO:0000313" key="7">
    <source>
        <dbReference type="EMBL" id="KAK3784209.1"/>
    </source>
</evidence>
<dbReference type="InterPro" id="IPR036691">
    <property type="entry name" value="Endo/exonu/phosph_ase_sf"/>
</dbReference>
<dbReference type="PANTHER" id="PTHR13546">
    <property type="entry name" value="RE60986P"/>
    <property type="match status" value="1"/>
</dbReference>
<evidence type="ECO:0000256" key="6">
    <source>
        <dbReference type="SAM" id="MobiDB-lite"/>
    </source>
</evidence>
<dbReference type="Proteomes" id="UP001283361">
    <property type="component" value="Unassembled WGS sequence"/>
</dbReference>
<reference evidence="7" key="1">
    <citation type="journal article" date="2023" name="G3 (Bethesda)">
        <title>A reference genome for the long-term kleptoplast-retaining sea slug Elysia crispata morphotype clarki.</title>
        <authorList>
            <person name="Eastman K.E."/>
            <person name="Pendleton A.L."/>
            <person name="Shaikh M.A."/>
            <person name="Suttiyut T."/>
            <person name="Ogas R."/>
            <person name="Tomko P."/>
            <person name="Gavelis G."/>
            <person name="Widhalm J.R."/>
            <person name="Wisecaver J.H."/>
        </authorList>
    </citation>
    <scope>NUCLEOTIDE SEQUENCE</scope>
    <source>
        <strain evidence="7">ECLA1</strain>
    </source>
</reference>
<evidence type="ECO:0000256" key="4">
    <source>
        <dbReference type="ARBA" id="ARBA00023054"/>
    </source>
</evidence>
<feature type="compositionally biased region" description="Polar residues" evidence="6">
    <location>
        <begin position="657"/>
        <end position="674"/>
    </location>
</feature>
<dbReference type="PANTHER" id="PTHR13546:SF15">
    <property type="entry name" value="CCDC85"/>
    <property type="match status" value="1"/>
</dbReference>
<feature type="region of interest" description="Disordered" evidence="6">
    <location>
        <begin position="39"/>
        <end position="123"/>
    </location>
</feature>
<evidence type="ECO:0000313" key="8">
    <source>
        <dbReference type="Proteomes" id="UP001283361"/>
    </source>
</evidence>
<feature type="region of interest" description="Disordered" evidence="6">
    <location>
        <begin position="444"/>
        <end position="493"/>
    </location>
</feature>
<comment type="subcellular location">
    <subcellularLocation>
        <location evidence="1">Cell junction</location>
        <location evidence="1">Adherens junction</location>
    </subcellularLocation>
</comment>
<feature type="compositionally biased region" description="Low complexity" evidence="6">
    <location>
        <begin position="926"/>
        <end position="936"/>
    </location>
</feature>
<dbReference type="AlphaFoldDB" id="A0AAE1AAC5"/>
<evidence type="ECO:0000256" key="2">
    <source>
        <dbReference type="ARBA" id="ARBA00009052"/>
    </source>
</evidence>
<dbReference type="EMBL" id="JAWDGP010002302">
    <property type="protein sequence ID" value="KAK3784209.1"/>
    <property type="molecule type" value="Genomic_DNA"/>
</dbReference>
<organism evidence="7 8">
    <name type="scientific">Elysia crispata</name>
    <name type="common">lettuce slug</name>
    <dbReference type="NCBI Taxonomy" id="231223"/>
    <lineage>
        <taxon>Eukaryota</taxon>
        <taxon>Metazoa</taxon>
        <taxon>Spiralia</taxon>
        <taxon>Lophotrochozoa</taxon>
        <taxon>Mollusca</taxon>
        <taxon>Gastropoda</taxon>
        <taxon>Heterobranchia</taxon>
        <taxon>Euthyneura</taxon>
        <taxon>Panpulmonata</taxon>
        <taxon>Sacoglossa</taxon>
        <taxon>Placobranchoidea</taxon>
        <taxon>Plakobranchidae</taxon>
        <taxon>Elysia</taxon>
    </lineage>
</organism>
<gene>
    <name evidence="7" type="ORF">RRG08_001517</name>
</gene>
<name>A0AAE1AAC5_9GAST</name>
<feature type="compositionally biased region" description="Low complexity" evidence="6">
    <location>
        <begin position="818"/>
        <end position="830"/>
    </location>
</feature>
<feature type="compositionally biased region" description="Polar residues" evidence="6">
    <location>
        <begin position="635"/>
        <end position="644"/>
    </location>
</feature>
<protein>
    <recommendedName>
        <fullName evidence="9">Coiled-coil domain-containing protein 85C</fullName>
    </recommendedName>
</protein>
<feature type="compositionally biased region" description="Basic and acidic residues" evidence="6">
    <location>
        <begin position="1010"/>
        <end position="1030"/>
    </location>
</feature>
<dbReference type="Pfam" id="PF10226">
    <property type="entry name" value="CCDC85"/>
    <property type="match status" value="1"/>
</dbReference>
<feature type="region of interest" description="Disordered" evidence="6">
    <location>
        <begin position="548"/>
        <end position="567"/>
    </location>
</feature>
<comment type="caution">
    <text evidence="7">The sequence shown here is derived from an EMBL/GenBank/DDBJ whole genome shotgun (WGS) entry which is preliminary data.</text>
</comment>
<feature type="compositionally biased region" description="Low complexity" evidence="6">
    <location>
        <begin position="851"/>
        <end position="868"/>
    </location>
</feature>
<keyword evidence="8" id="KW-1185">Reference proteome</keyword>
<feature type="compositionally biased region" description="Low complexity" evidence="6">
    <location>
        <begin position="746"/>
        <end position="766"/>
    </location>
</feature>
<feature type="compositionally biased region" description="Polar residues" evidence="6">
    <location>
        <begin position="472"/>
        <end position="493"/>
    </location>
</feature>
<feature type="compositionally biased region" description="Polar residues" evidence="6">
    <location>
        <begin position="686"/>
        <end position="702"/>
    </location>
</feature>
<feature type="compositionally biased region" description="Low complexity" evidence="6">
    <location>
        <begin position="267"/>
        <end position="278"/>
    </location>
</feature>
<feature type="compositionally biased region" description="Polar residues" evidence="6">
    <location>
        <begin position="990"/>
        <end position="1006"/>
    </location>
</feature>
<evidence type="ECO:0000256" key="5">
    <source>
        <dbReference type="SAM" id="Coils"/>
    </source>
</evidence>
<feature type="region of interest" description="Disordered" evidence="6">
    <location>
        <begin position="632"/>
        <end position="674"/>
    </location>
</feature>
<feature type="compositionally biased region" description="Basic and acidic residues" evidence="6">
    <location>
        <begin position="960"/>
        <end position="969"/>
    </location>
</feature>
<dbReference type="InterPro" id="IPR019359">
    <property type="entry name" value="CCDC85"/>
</dbReference>
<feature type="region of interest" description="Disordered" evidence="6">
    <location>
        <begin position="746"/>
        <end position="1143"/>
    </location>
</feature>